<dbReference type="EC" id="3.2.1.17" evidence="3"/>
<accession>A0ABV7M7K2</accession>
<evidence type="ECO:0000313" key="4">
    <source>
        <dbReference type="EMBL" id="MFC3294228.1"/>
    </source>
</evidence>
<gene>
    <name evidence="4" type="ORF">ACFOEI_19525</name>
</gene>
<evidence type="ECO:0000313" key="5">
    <source>
        <dbReference type="Proteomes" id="UP001595640"/>
    </source>
</evidence>
<organism evidence="4 5">
    <name type="scientific">Modicisalibacter luteus</name>
    <dbReference type="NCBI Taxonomy" id="453962"/>
    <lineage>
        <taxon>Bacteria</taxon>
        <taxon>Pseudomonadati</taxon>
        <taxon>Pseudomonadota</taxon>
        <taxon>Gammaproteobacteria</taxon>
        <taxon>Oceanospirillales</taxon>
        <taxon>Halomonadaceae</taxon>
        <taxon>Modicisalibacter</taxon>
    </lineage>
</organism>
<dbReference type="SUPFAM" id="SSF53955">
    <property type="entry name" value="Lysozyme-like"/>
    <property type="match status" value="1"/>
</dbReference>
<evidence type="ECO:0000256" key="1">
    <source>
        <dbReference type="ARBA" id="ARBA00022529"/>
    </source>
</evidence>
<keyword evidence="3" id="KW-0326">Glycosidase</keyword>
<dbReference type="RefSeq" id="WP_377057334.1">
    <property type="nucleotide sequence ID" value="NZ_BMXD01000026.1"/>
</dbReference>
<dbReference type="Pfam" id="PF00959">
    <property type="entry name" value="Phage_lysozyme"/>
    <property type="match status" value="1"/>
</dbReference>
<protein>
    <recommendedName>
        <fullName evidence="3">Lysozyme</fullName>
        <ecNumber evidence="3">3.2.1.17</ecNumber>
    </recommendedName>
</protein>
<dbReference type="InterPro" id="IPR002196">
    <property type="entry name" value="Glyco_hydro_24"/>
</dbReference>
<comment type="caution">
    <text evidence="4">The sequence shown here is derived from an EMBL/GenBank/DDBJ whole genome shotgun (WGS) entry which is preliminary data.</text>
</comment>
<name>A0ABV7M7K2_9GAMM</name>
<dbReference type="InterPro" id="IPR023347">
    <property type="entry name" value="Lysozyme_dom_sf"/>
</dbReference>
<dbReference type="Proteomes" id="UP001595640">
    <property type="component" value="Unassembled WGS sequence"/>
</dbReference>
<keyword evidence="2 3" id="KW-0081">Bacteriolytic enzyme</keyword>
<reference evidence="5" key="1">
    <citation type="journal article" date="2019" name="Int. J. Syst. Evol. Microbiol.">
        <title>The Global Catalogue of Microorganisms (GCM) 10K type strain sequencing project: providing services to taxonomists for standard genome sequencing and annotation.</title>
        <authorList>
            <consortium name="The Broad Institute Genomics Platform"/>
            <consortium name="The Broad Institute Genome Sequencing Center for Infectious Disease"/>
            <person name="Wu L."/>
            <person name="Ma J."/>
        </authorList>
    </citation>
    <scope>NUCLEOTIDE SEQUENCE [LARGE SCALE GENOMIC DNA]</scope>
    <source>
        <strain evidence="5">KCTC 12847</strain>
    </source>
</reference>
<dbReference type="InterPro" id="IPR023346">
    <property type="entry name" value="Lysozyme-like_dom_sf"/>
</dbReference>
<proteinExistence type="inferred from homology"/>
<keyword evidence="1 3" id="KW-0929">Antimicrobial</keyword>
<dbReference type="GO" id="GO:0016787">
    <property type="term" value="F:hydrolase activity"/>
    <property type="evidence" value="ECO:0007669"/>
    <property type="project" value="UniProtKB-KW"/>
</dbReference>
<comment type="similarity">
    <text evidence="3">Belongs to the glycosyl hydrolase 24 family.</text>
</comment>
<keyword evidence="3 4" id="KW-0378">Hydrolase</keyword>
<dbReference type="Gene3D" id="1.10.530.40">
    <property type="match status" value="1"/>
</dbReference>
<sequence length="104" mass="11570">MRVSGVGSPKHISFIVTARCRSRGGVAEKLGKAFERIDESTTVSRTPEQRVAHISFIDYGGPAAFRNSTFLKKLTQGVCNGQFHWIKAGERVLPGLVIRRNEER</sequence>
<comment type="catalytic activity">
    <reaction evidence="3">
        <text>Hydrolysis of (1-&gt;4)-beta-linkages between N-acetylmuramic acid and N-acetyl-D-glucosamine residues in a peptidoglycan and between N-acetyl-D-glucosamine residues in chitodextrins.</text>
        <dbReference type="EC" id="3.2.1.17"/>
    </reaction>
</comment>
<evidence type="ECO:0000256" key="3">
    <source>
        <dbReference type="RuleBase" id="RU003788"/>
    </source>
</evidence>
<dbReference type="EMBL" id="JBHRUH010000046">
    <property type="protein sequence ID" value="MFC3294228.1"/>
    <property type="molecule type" value="Genomic_DNA"/>
</dbReference>
<keyword evidence="5" id="KW-1185">Reference proteome</keyword>
<evidence type="ECO:0000256" key="2">
    <source>
        <dbReference type="ARBA" id="ARBA00022638"/>
    </source>
</evidence>